<dbReference type="EMBL" id="JAUSUQ010000013">
    <property type="protein sequence ID" value="MDQ0340309.1"/>
    <property type="molecule type" value="Genomic_DNA"/>
</dbReference>
<sequence>MITNSKEYQLFTELLKQYTVLQILLKVIPLEVKELHHSRLKLSRLYCRILERIHQQVEKDIHQLRRQITQLGGCIISEQQERTFRLVTTKFRGYLYQHRYTNDVLRGECEKLLFCYLTGERGGER</sequence>
<accession>A0ABU0CWS2</accession>
<dbReference type="Proteomes" id="UP001232445">
    <property type="component" value="Unassembled WGS sequence"/>
</dbReference>
<comment type="caution">
    <text evidence="1">The sequence shown here is derived from an EMBL/GenBank/DDBJ whole genome shotgun (WGS) entry which is preliminary data.</text>
</comment>
<organism evidence="1 2">
    <name type="scientific">Caldalkalibacillus uzonensis</name>
    <dbReference type="NCBI Taxonomy" id="353224"/>
    <lineage>
        <taxon>Bacteria</taxon>
        <taxon>Bacillati</taxon>
        <taxon>Bacillota</taxon>
        <taxon>Bacilli</taxon>
        <taxon>Bacillales</taxon>
        <taxon>Bacillaceae</taxon>
        <taxon>Caldalkalibacillus</taxon>
    </lineage>
</organism>
<dbReference type="RefSeq" id="WP_307341714.1">
    <property type="nucleotide sequence ID" value="NZ_JAUSUQ010000013.1"/>
</dbReference>
<dbReference type="Pfam" id="PF26325">
    <property type="entry name" value="YhjD"/>
    <property type="match status" value="1"/>
</dbReference>
<evidence type="ECO:0008006" key="3">
    <source>
        <dbReference type="Google" id="ProtNLM"/>
    </source>
</evidence>
<gene>
    <name evidence="1" type="ORF">J2S00_003118</name>
</gene>
<reference evidence="1 2" key="1">
    <citation type="submission" date="2023-07" db="EMBL/GenBank/DDBJ databases">
        <title>Genomic Encyclopedia of Type Strains, Phase IV (KMG-IV): sequencing the most valuable type-strain genomes for metagenomic binning, comparative biology and taxonomic classification.</title>
        <authorList>
            <person name="Goeker M."/>
        </authorList>
    </citation>
    <scope>NUCLEOTIDE SEQUENCE [LARGE SCALE GENOMIC DNA]</scope>
    <source>
        <strain evidence="1 2">DSM 17740</strain>
    </source>
</reference>
<evidence type="ECO:0000313" key="2">
    <source>
        <dbReference type="Proteomes" id="UP001232445"/>
    </source>
</evidence>
<proteinExistence type="predicted"/>
<name>A0ABU0CWS2_9BACI</name>
<evidence type="ECO:0000313" key="1">
    <source>
        <dbReference type="EMBL" id="MDQ0340309.1"/>
    </source>
</evidence>
<dbReference type="InterPro" id="IPR058600">
    <property type="entry name" value="YhjD-like"/>
</dbReference>
<keyword evidence="2" id="KW-1185">Reference proteome</keyword>
<protein>
    <recommendedName>
        <fullName evidence="3">Sporulation protein</fullName>
    </recommendedName>
</protein>